<accession>A0A0K1PKL4</accession>
<keyword evidence="1" id="KW-0812">Transmembrane</keyword>
<dbReference type="STRING" id="1391654.AKJ09_00742"/>
<dbReference type="AlphaFoldDB" id="A0A0K1PKL4"/>
<keyword evidence="1" id="KW-0472">Membrane</keyword>
<reference evidence="2 3" key="1">
    <citation type="submission" date="2015-08" db="EMBL/GenBank/DDBJ databases">
        <authorList>
            <person name="Babu N.S."/>
            <person name="Beckwith C.J."/>
            <person name="Beseler K.G."/>
            <person name="Brison A."/>
            <person name="Carone J.V."/>
            <person name="Caskin T.P."/>
            <person name="Diamond M."/>
            <person name="Durham M.E."/>
            <person name="Foxe J.M."/>
            <person name="Go M."/>
            <person name="Henderson B.A."/>
            <person name="Jones I.B."/>
            <person name="McGettigan J.A."/>
            <person name="Micheletti S.J."/>
            <person name="Nasrallah M.E."/>
            <person name="Ortiz D."/>
            <person name="Piller C.R."/>
            <person name="Privatt S.R."/>
            <person name="Schneider S.L."/>
            <person name="Sharp S."/>
            <person name="Smith T.C."/>
            <person name="Stanton J.D."/>
            <person name="Ullery H.E."/>
            <person name="Wilson R.J."/>
            <person name="Serrano M.G."/>
            <person name="Buck G."/>
            <person name="Lee V."/>
            <person name="Wang Y."/>
            <person name="Carvalho R."/>
            <person name="Voegtly L."/>
            <person name="Shi R."/>
            <person name="Duckworth R."/>
            <person name="Johnson A."/>
            <person name="Loviza R."/>
            <person name="Walstead R."/>
            <person name="Shah Z."/>
            <person name="Kiflezghi M."/>
            <person name="Wade K."/>
            <person name="Ball S.L."/>
            <person name="Bradley K.W."/>
            <person name="Asai D.J."/>
            <person name="Bowman C.A."/>
            <person name="Russell D.A."/>
            <person name="Pope W.H."/>
            <person name="Jacobs-Sera D."/>
            <person name="Hendrix R.W."/>
            <person name="Hatfull G.F."/>
        </authorList>
    </citation>
    <scope>NUCLEOTIDE SEQUENCE [LARGE SCALE GENOMIC DNA]</scope>
    <source>
        <strain evidence="2 3">DSM 27648</strain>
    </source>
</reference>
<dbReference type="EMBL" id="CP012333">
    <property type="protein sequence ID" value="AKU94078.1"/>
    <property type="molecule type" value="Genomic_DNA"/>
</dbReference>
<name>A0A0K1PKL4_9BACT</name>
<keyword evidence="1" id="KW-1133">Transmembrane helix</keyword>
<evidence type="ECO:0000313" key="3">
    <source>
        <dbReference type="Proteomes" id="UP000064967"/>
    </source>
</evidence>
<dbReference type="KEGG" id="llu:AKJ09_00742"/>
<evidence type="ECO:0000256" key="1">
    <source>
        <dbReference type="SAM" id="Phobius"/>
    </source>
</evidence>
<keyword evidence="3" id="KW-1185">Reference proteome</keyword>
<dbReference type="Proteomes" id="UP000064967">
    <property type="component" value="Chromosome"/>
</dbReference>
<feature type="transmembrane region" description="Helical" evidence="1">
    <location>
        <begin position="21"/>
        <end position="43"/>
    </location>
</feature>
<proteinExistence type="predicted"/>
<sequence>MQKSRSNALESTKAFRWIGRAIRVGRVATFTGVVACGVLFGWIGVVRGAAEQRAVHLGHELATLMDVVGGAHTVKINGETVYIASAVTEESPKAVLDRFEAHCLEKTGGLKEQFDAFPPEARAKLEKEMPEAWALRMGVLRDEKPDGTEGTVMCITQDGGGGVDGLLKRLAAFEASGELGELGNFRHAYVRKTETRGSHVLTSFTQGHFDVRKLFSEDEASESPVGVDPPNTPRPPNSFRLLSATIDDEPYGVQIFKTTEDMDAIGEFYERELPKREWIRMAGHLDVGGQIWQRNGVTMIVSMFPGQFGSRGTVTFAEGRTIQANDISPRY</sequence>
<dbReference type="RefSeq" id="WP_146645735.1">
    <property type="nucleotide sequence ID" value="NZ_CP012333.1"/>
</dbReference>
<evidence type="ECO:0000313" key="2">
    <source>
        <dbReference type="EMBL" id="AKU94078.1"/>
    </source>
</evidence>
<protein>
    <submittedName>
        <fullName evidence="2">Uncharacterized protein</fullName>
    </submittedName>
</protein>
<gene>
    <name evidence="2" type="ORF">AKJ09_00742</name>
</gene>
<organism evidence="2 3">
    <name type="scientific">Labilithrix luteola</name>
    <dbReference type="NCBI Taxonomy" id="1391654"/>
    <lineage>
        <taxon>Bacteria</taxon>
        <taxon>Pseudomonadati</taxon>
        <taxon>Myxococcota</taxon>
        <taxon>Polyangia</taxon>
        <taxon>Polyangiales</taxon>
        <taxon>Labilitrichaceae</taxon>
        <taxon>Labilithrix</taxon>
    </lineage>
</organism>